<dbReference type="Pfam" id="PF12146">
    <property type="entry name" value="Hydrolase_4"/>
    <property type="match status" value="1"/>
</dbReference>
<dbReference type="OrthoDB" id="9780269at2"/>
<dbReference type="STRING" id="768706.Desor_3236"/>
<feature type="domain" description="Serine aminopeptidase S33" evidence="1">
    <location>
        <begin position="25"/>
        <end position="136"/>
    </location>
</feature>
<gene>
    <name evidence="2" type="ordered locus">Desor_3236</name>
</gene>
<reference evidence="2 3" key="2">
    <citation type="journal article" date="2012" name="J. Bacteriol.">
        <title>Complete genome sequences of Desulfosporosinus orientis DSM765T, Desulfosporosinus youngiae DSM17734T, Desulfosporosinus meridiei DSM13257T, and Desulfosporosinus acidiphilus DSM22704T.</title>
        <authorList>
            <person name="Pester M."/>
            <person name="Brambilla E."/>
            <person name="Alazard D."/>
            <person name="Rattei T."/>
            <person name="Weinmaier T."/>
            <person name="Han J."/>
            <person name="Lucas S."/>
            <person name="Lapidus A."/>
            <person name="Cheng J.F."/>
            <person name="Goodwin L."/>
            <person name="Pitluck S."/>
            <person name="Peters L."/>
            <person name="Ovchinnikova G."/>
            <person name="Teshima H."/>
            <person name="Detter J.C."/>
            <person name="Han C.S."/>
            <person name="Tapia R."/>
            <person name="Land M.L."/>
            <person name="Hauser L."/>
            <person name="Kyrpides N.C."/>
            <person name="Ivanova N.N."/>
            <person name="Pagani I."/>
            <person name="Huntmann M."/>
            <person name="Wei C.L."/>
            <person name="Davenport K.W."/>
            <person name="Daligault H."/>
            <person name="Chain P.S."/>
            <person name="Chen A."/>
            <person name="Mavromatis K."/>
            <person name="Markowitz V."/>
            <person name="Szeto E."/>
            <person name="Mikhailova N."/>
            <person name="Pati A."/>
            <person name="Wagner M."/>
            <person name="Woyke T."/>
            <person name="Ollivier B."/>
            <person name="Klenk H.P."/>
            <person name="Spring S."/>
            <person name="Loy A."/>
        </authorList>
    </citation>
    <scope>NUCLEOTIDE SEQUENCE [LARGE SCALE GENOMIC DNA]</scope>
    <source>
        <strain evidence="3">ATCC 19365 / DSM 765 / NCIMB 8382 / VKM B-1628</strain>
    </source>
</reference>
<dbReference type="AlphaFoldDB" id="G7W999"/>
<dbReference type="RefSeq" id="WP_014185548.1">
    <property type="nucleotide sequence ID" value="NC_016584.1"/>
</dbReference>
<dbReference type="SUPFAM" id="SSF53474">
    <property type="entry name" value="alpha/beta-Hydrolases"/>
    <property type="match status" value="1"/>
</dbReference>
<proteinExistence type="predicted"/>
<name>G7W999_DESOD</name>
<dbReference type="Gene3D" id="3.40.50.1820">
    <property type="entry name" value="alpha/beta hydrolase"/>
    <property type="match status" value="1"/>
</dbReference>
<accession>G7W999</accession>
<protein>
    <recommendedName>
        <fullName evidence="1">Serine aminopeptidase S33 domain-containing protein</fullName>
    </recommendedName>
</protein>
<evidence type="ECO:0000259" key="1">
    <source>
        <dbReference type="Pfam" id="PF12146"/>
    </source>
</evidence>
<sequence length="250" mass="27708">MNKEIIRGLNGYNIPGLNNLPRGEKMAVIISHGFGSSKESPTALAIAAALPEYGIGTYSFDFPAHGESPVDGKELRIGNCLNDLAAVEAHVRKLRPNTEIAYFSSSFGAYINLVYLATRRHEGKKSFLRCAAVDMPGLFRKEISQEKYSQLRKQGYIFLDLGFVQPLKITREFDDDLQANDLFKLCRPDMGEIAMIHGDADETASVVDARRFATLFGARLTEIKGADHRIMIPGGRKQVIDAAVYFFKGD</sequence>
<dbReference type="InterPro" id="IPR022742">
    <property type="entry name" value="Hydrolase_4"/>
</dbReference>
<dbReference type="InterPro" id="IPR029058">
    <property type="entry name" value="AB_hydrolase_fold"/>
</dbReference>
<dbReference type="eggNOG" id="COG1073">
    <property type="taxonomic scope" value="Bacteria"/>
</dbReference>
<dbReference type="PATRIC" id="fig|768706.3.peg.3263"/>
<dbReference type="KEGG" id="dor:Desor_3236"/>
<keyword evidence="3" id="KW-1185">Reference proteome</keyword>
<evidence type="ECO:0000313" key="3">
    <source>
        <dbReference type="Proteomes" id="UP000006346"/>
    </source>
</evidence>
<evidence type="ECO:0000313" key="2">
    <source>
        <dbReference type="EMBL" id="AET68740.1"/>
    </source>
</evidence>
<dbReference type="Proteomes" id="UP000006346">
    <property type="component" value="Chromosome"/>
</dbReference>
<reference evidence="3" key="1">
    <citation type="submission" date="2011-11" db="EMBL/GenBank/DDBJ databases">
        <title>Complete sequence of Desulfosporosinus orientis DSM 765.</title>
        <authorList>
            <person name="Lucas S."/>
            <person name="Han J."/>
            <person name="Lapidus A."/>
            <person name="Cheng J.-F."/>
            <person name="Goodwin L."/>
            <person name="Pitluck S."/>
            <person name="Peters L."/>
            <person name="Ovchinnikova G."/>
            <person name="Teshima H."/>
            <person name="Detter J.C."/>
            <person name="Han C."/>
            <person name="Tapia R."/>
            <person name="Land M."/>
            <person name="Hauser L."/>
            <person name="Kyrpides N."/>
            <person name="Ivanova N."/>
            <person name="Pagani I."/>
            <person name="Pester M."/>
            <person name="Spring S."/>
            <person name="Ollivier B."/>
            <person name="Rattei T."/>
            <person name="Klenk H.-P."/>
            <person name="Wagner M."/>
            <person name="Loy A."/>
            <person name="Woyke T."/>
        </authorList>
    </citation>
    <scope>NUCLEOTIDE SEQUENCE [LARGE SCALE GENOMIC DNA]</scope>
    <source>
        <strain evidence="3">ATCC 19365 / DSM 765 / NCIMB 8382 / VKM B-1628</strain>
    </source>
</reference>
<dbReference type="HOGENOM" id="CLU_1057125_0_0_9"/>
<organism evidence="2 3">
    <name type="scientific">Desulfosporosinus orientis (strain ATCC 19365 / DSM 765 / NCIMB 8382 / VKM B-1628 / Singapore I)</name>
    <name type="common">Desulfotomaculum orientis</name>
    <dbReference type="NCBI Taxonomy" id="768706"/>
    <lineage>
        <taxon>Bacteria</taxon>
        <taxon>Bacillati</taxon>
        <taxon>Bacillota</taxon>
        <taxon>Clostridia</taxon>
        <taxon>Eubacteriales</taxon>
        <taxon>Desulfitobacteriaceae</taxon>
        <taxon>Desulfosporosinus</taxon>
    </lineage>
</organism>
<dbReference type="EMBL" id="CP003108">
    <property type="protein sequence ID" value="AET68740.1"/>
    <property type="molecule type" value="Genomic_DNA"/>
</dbReference>